<dbReference type="Gene3D" id="3.30.70.380">
    <property type="entry name" value="Ferrodoxin-fold anticodon-binding domain"/>
    <property type="match status" value="1"/>
</dbReference>
<evidence type="ECO:0000256" key="1">
    <source>
        <dbReference type="ARBA" id="ARBA00001946"/>
    </source>
</evidence>
<dbReference type="Pfam" id="PF03147">
    <property type="entry name" value="FDX-ACB"/>
    <property type="match status" value="1"/>
</dbReference>
<keyword evidence="14" id="KW-1185">Reference proteome</keyword>
<dbReference type="SMART" id="SM00896">
    <property type="entry name" value="FDX-ACB"/>
    <property type="match status" value="1"/>
</dbReference>
<organism evidence="13 14">
    <name type="scientific">Paractinoplanes ovalisporus</name>
    <dbReference type="NCBI Taxonomy" id="2810368"/>
    <lineage>
        <taxon>Bacteria</taxon>
        <taxon>Bacillati</taxon>
        <taxon>Actinomycetota</taxon>
        <taxon>Actinomycetes</taxon>
        <taxon>Micromonosporales</taxon>
        <taxon>Micromonosporaceae</taxon>
        <taxon>Paractinoplanes</taxon>
    </lineage>
</organism>
<evidence type="ECO:0000256" key="7">
    <source>
        <dbReference type="ARBA" id="ARBA00022842"/>
    </source>
</evidence>
<dbReference type="InterPro" id="IPR045060">
    <property type="entry name" value="Phe-tRNA-ligase_IIc_bsu"/>
</dbReference>
<keyword evidence="7" id="KW-0460">Magnesium</keyword>
<keyword evidence="8" id="KW-0648">Protein biosynthesis</keyword>
<proteinExistence type="predicted"/>
<dbReference type="EMBL" id="JAENHP010000014">
    <property type="protein sequence ID" value="MBM2620381.1"/>
    <property type="molecule type" value="Genomic_DNA"/>
</dbReference>
<evidence type="ECO:0000256" key="4">
    <source>
        <dbReference type="ARBA" id="ARBA00022723"/>
    </source>
</evidence>
<keyword evidence="9" id="KW-0030">Aminoacyl-tRNA synthetase</keyword>
<dbReference type="InterPro" id="IPR005147">
    <property type="entry name" value="tRNA_synthase_B5-dom"/>
</dbReference>
<evidence type="ECO:0000256" key="8">
    <source>
        <dbReference type="ARBA" id="ARBA00022917"/>
    </source>
</evidence>
<dbReference type="Gene3D" id="3.30.56.10">
    <property type="match status" value="2"/>
</dbReference>
<dbReference type="PANTHER" id="PTHR10947">
    <property type="entry name" value="PHENYLALANYL-TRNA SYNTHETASE BETA CHAIN AND LEUCINE-RICH REPEAT-CONTAINING PROTEIN 47"/>
    <property type="match status" value="1"/>
</dbReference>
<evidence type="ECO:0000256" key="5">
    <source>
        <dbReference type="ARBA" id="ARBA00022741"/>
    </source>
</evidence>
<dbReference type="SUPFAM" id="SSF55681">
    <property type="entry name" value="Class II aaRS and biotin synthetases"/>
    <property type="match status" value="1"/>
</dbReference>
<dbReference type="Pfam" id="PF03484">
    <property type="entry name" value="B5"/>
    <property type="match status" value="1"/>
</dbReference>
<feature type="region of interest" description="Disordered" evidence="10">
    <location>
        <begin position="187"/>
        <end position="207"/>
    </location>
</feature>
<feature type="compositionally biased region" description="Basic and acidic residues" evidence="10">
    <location>
        <begin position="446"/>
        <end position="455"/>
    </location>
</feature>
<dbReference type="InterPro" id="IPR012340">
    <property type="entry name" value="NA-bd_OB-fold"/>
</dbReference>
<evidence type="ECO:0000313" key="13">
    <source>
        <dbReference type="EMBL" id="MBM2620381.1"/>
    </source>
</evidence>
<feature type="domain" description="FDX-ACB" evidence="11">
    <location>
        <begin position="650"/>
        <end position="741"/>
    </location>
</feature>
<keyword evidence="6" id="KW-0067">ATP-binding</keyword>
<dbReference type="InterPro" id="IPR041616">
    <property type="entry name" value="PheRS_beta_core"/>
</dbReference>
<dbReference type="InterPro" id="IPR009061">
    <property type="entry name" value="DNA-bd_dom_put_sf"/>
</dbReference>
<evidence type="ECO:0000259" key="12">
    <source>
        <dbReference type="PROSITE" id="PS51483"/>
    </source>
</evidence>
<reference evidence="13 14" key="1">
    <citation type="submission" date="2021-01" db="EMBL/GenBank/DDBJ databases">
        <title>Actinoplanes sp. nov. LDG1-06 isolated from lichen.</title>
        <authorList>
            <person name="Saeng-In P."/>
            <person name="Phongsopitanun W."/>
            <person name="Kanchanasin P."/>
            <person name="Yuki M."/>
            <person name="Kudo T."/>
            <person name="Ohkuma M."/>
            <person name="Tanasupawat S."/>
        </authorList>
    </citation>
    <scope>NUCLEOTIDE SEQUENCE [LARGE SCALE GENOMIC DNA]</scope>
    <source>
        <strain evidence="13 14">LDG1-06</strain>
    </source>
</reference>
<name>A0ABS2AKM9_9ACTN</name>
<dbReference type="Proteomes" id="UP000632138">
    <property type="component" value="Unassembled WGS sequence"/>
</dbReference>
<dbReference type="SUPFAM" id="SSF54991">
    <property type="entry name" value="Anticodon-binding domain of PheRS"/>
    <property type="match status" value="1"/>
</dbReference>
<dbReference type="PROSITE" id="PS51447">
    <property type="entry name" value="FDX_ACB"/>
    <property type="match status" value="1"/>
</dbReference>
<evidence type="ECO:0000256" key="10">
    <source>
        <dbReference type="SAM" id="MobiDB-lite"/>
    </source>
</evidence>
<comment type="caution">
    <text evidence="13">The sequence shown here is derived from an EMBL/GenBank/DDBJ whole genome shotgun (WGS) entry which is preliminary data.</text>
</comment>
<dbReference type="InterPro" id="IPR036690">
    <property type="entry name" value="Fdx_antiC-bd_sf"/>
</dbReference>
<dbReference type="RefSeq" id="WP_203380364.1">
    <property type="nucleotide sequence ID" value="NZ_JAENHP010000014.1"/>
</dbReference>
<feature type="compositionally biased region" description="Polar residues" evidence="10">
    <location>
        <begin position="744"/>
        <end position="759"/>
    </location>
</feature>
<evidence type="ECO:0000256" key="9">
    <source>
        <dbReference type="ARBA" id="ARBA00023146"/>
    </source>
</evidence>
<evidence type="ECO:0000313" key="14">
    <source>
        <dbReference type="Proteomes" id="UP000632138"/>
    </source>
</evidence>
<comment type="cofactor">
    <cofactor evidence="1">
        <name>Mg(2+)</name>
        <dbReference type="ChEBI" id="CHEBI:18420"/>
    </cofactor>
</comment>
<protein>
    <recommendedName>
        <fullName evidence="2">phenylalanine--tRNA ligase</fullName>
        <ecNumber evidence="2">6.1.1.20</ecNumber>
    </recommendedName>
</protein>
<feature type="domain" description="B5" evidence="12">
    <location>
        <begin position="360"/>
        <end position="436"/>
    </location>
</feature>
<accession>A0ABS2AKM9</accession>
<dbReference type="InterPro" id="IPR045864">
    <property type="entry name" value="aa-tRNA-synth_II/BPL/LPL"/>
</dbReference>
<dbReference type="InterPro" id="IPR005121">
    <property type="entry name" value="Fdx_antiC-bd"/>
</dbReference>
<dbReference type="PROSITE" id="PS51483">
    <property type="entry name" value="B5"/>
    <property type="match status" value="1"/>
</dbReference>
<dbReference type="Pfam" id="PF17759">
    <property type="entry name" value="tRNA_synthFbeta"/>
    <property type="match status" value="1"/>
</dbReference>
<keyword evidence="5" id="KW-0547">Nucleotide-binding</keyword>
<evidence type="ECO:0000256" key="2">
    <source>
        <dbReference type="ARBA" id="ARBA00012814"/>
    </source>
</evidence>
<keyword evidence="3" id="KW-0436">Ligase</keyword>
<evidence type="ECO:0000256" key="6">
    <source>
        <dbReference type="ARBA" id="ARBA00022840"/>
    </source>
</evidence>
<dbReference type="Gene3D" id="2.40.50.140">
    <property type="entry name" value="Nucleic acid-binding proteins"/>
    <property type="match status" value="1"/>
</dbReference>
<feature type="region of interest" description="Disordered" evidence="10">
    <location>
        <begin position="436"/>
        <end position="455"/>
    </location>
</feature>
<dbReference type="PANTHER" id="PTHR10947:SF3">
    <property type="entry name" value="LEUCINE-RICH REPEAT-CONTAINING PROTEIN 47"/>
    <property type="match status" value="1"/>
</dbReference>
<dbReference type="SUPFAM" id="SSF46955">
    <property type="entry name" value="Putative DNA-binding domain"/>
    <property type="match status" value="2"/>
</dbReference>
<sequence>MRVPLSWLNEFLSKPVTVREADDLLGTAGMAITRVDVPGWRSPRIVAGRLGEERDGTTFAALPAPEPVRLPAGARPAPGSMVAVALPGARLYAPGSAGTAHGLDIVPAPARDGDPVGLVCTPAGLGLGPSGTAIVLPPATAPGTPVAAALDPAPASVADDILHLTVPTELADCDGLWGLAGEIAQRDRDRHRVTPHGEPGPHGDGDTIRLSVDGCGWTVCAAILPGGAAERMPDLLRDRLRLTGLDDDDPVTGAVRVAAYEFGVRLVTVELSAAGPVDVTVGGDQAVRTGPAVRWPAELAVHVAARTPENTAPPRLLVLAAARTEVSADGDRCDRAVHRVAALLAPGRPPVRATTEGPAAPRHEILVDVADTGSRLGLPLSTDECARLLTGRGLTVRAAGPNRLVVAIPAHRTDLRTRPDLIAEIVRLTGYRALPGTVPGDPVPPPRDDRSARSRAARDAAVAHGFQEVVTPMVIDADAPVRTSALHLHRGGSRTGRIVRRSLLPGLAAVAAAQTGRRGRHLDLVETGAVVLPEAGDHRERPQLAVVRALPEGSGPDAAETALHQVGAAVRSAARAAGVPVLTVRAAERALYRPGTAVEFVAAGRCAGWMGLLAGSALGVPGTWTFAAAEVDLVALLADPAVHRRLVAPPAQRTIETDVNLLVPDEVPAAELAGLLRAGPAALRRAGIVDVYRDARLPDGHRRVTVRLEVASDWRPVTRQEAAAACDEAISAMTELGVRRWTPPQEQSTQDNNRNGVIR</sequence>
<evidence type="ECO:0000256" key="3">
    <source>
        <dbReference type="ARBA" id="ARBA00022598"/>
    </source>
</evidence>
<feature type="region of interest" description="Disordered" evidence="10">
    <location>
        <begin position="739"/>
        <end position="759"/>
    </location>
</feature>
<dbReference type="Gene3D" id="3.30.930.10">
    <property type="entry name" value="Bira Bifunctional Protein, Domain 2"/>
    <property type="match status" value="1"/>
</dbReference>
<dbReference type="SMART" id="SM00874">
    <property type="entry name" value="B5"/>
    <property type="match status" value="1"/>
</dbReference>
<gene>
    <name evidence="13" type="ORF">JIG36_33205</name>
</gene>
<keyword evidence="4" id="KW-0479">Metal-binding</keyword>
<evidence type="ECO:0000259" key="11">
    <source>
        <dbReference type="PROSITE" id="PS51447"/>
    </source>
</evidence>
<dbReference type="EC" id="6.1.1.20" evidence="2"/>